<keyword evidence="2 4" id="KW-0238">DNA-binding</keyword>
<accession>A0A2R4MIZ6</accession>
<dbReference type="PROSITE" id="PS01081">
    <property type="entry name" value="HTH_TETR_1"/>
    <property type="match status" value="1"/>
</dbReference>
<dbReference type="Pfam" id="PF00440">
    <property type="entry name" value="TetR_N"/>
    <property type="match status" value="1"/>
</dbReference>
<dbReference type="Gene3D" id="1.10.357.10">
    <property type="entry name" value="Tetracycline Repressor, domain 2"/>
    <property type="match status" value="1"/>
</dbReference>
<geneLocation type="plasmid" evidence="7">
    <name>phl2708x3</name>
</geneLocation>
<evidence type="ECO:0000256" key="3">
    <source>
        <dbReference type="ARBA" id="ARBA00023163"/>
    </source>
</evidence>
<dbReference type="RefSeq" id="WP_117396892.1">
    <property type="nucleotide sequence ID" value="NZ_CP021331.1"/>
</dbReference>
<dbReference type="PANTHER" id="PTHR30055">
    <property type="entry name" value="HTH-TYPE TRANSCRIPTIONAL REGULATOR RUTR"/>
    <property type="match status" value="1"/>
</dbReference>
<gene>
    <name evidence="6" type="ORF">MXMO3_03430</name>
</gene>
<dbReference type="GO" id="GO:0003700">
    <property type="term" value="F:DNA-binding transcription factor activity"/>
    <property type="evidence" value="ECO:0007669"/>
    <property type="project" value="TreeGrafter"/>
</dbReference>
<keyword evidence="7" id="KW-1185">Reference proteome</keyword>
<dbReference type="EMBL" id="CP021331">
    <property type="protein sequence ID" value="AVX05933.1"/>
    <property type="molecule type" value="Genomic_DNA"/>
</dbReference>
<dbReference type="AlphaFoldDB" id="A0A2R4MIZ6"/>
<dbReference type="SUPFAM" id="SSF46689">
    <property type="entry name" value="Homeodomain-like"/>
    <property type="match status" value="1"/>
</dbReference>
<keyword evidence="3" id="KW-0804">Transcription</keyword>
<dbReference type="PANTHER" id="PTHR30055:SF234">
    <property type="entry name" value="HTH-TYPE TRANSCRIPTIONAL REGULATOR BETI"/>
    <property type="match status" value="1"/>
</dbReference>
<evidence type="ECO:0000256" key="1">
    <source>
        <dbReference type="ARBA" id="ARBA00023015"/>
    </source>
</evidence>
<evidence type="ECO:0000313" key="6">
    <source>
        <dbReference type="EMBL" id="AVX05933.1"/>
    </source>
</evidence>
<evidence type="ECO:0000259" key="5">
    <source>
        <dbReference type="PROSITE" id="PS50977"/>
    </source>
</evidence>
<evidence type="ECO:0000313" key="7">
    <source>
        <dbReference type="Proteomes" id="UP000258927"/>
    </source>
</evidence>
<dbReference type="STRING" id="1122213.GCA_000423365_01054"/>
<dbReference type="SUPFAM" id="SSF48498">
    <property type="entry name" value="Tetracyclin repressor-like, C-terminal domain"/>
    <property type="match status" value="1"/>
</dbReference>
<sequence>MTNRRQDILDAALPIFVEKGYIGTTIADIRKASGATTGSIYHFFSGKPGLAIALWKDANALWISRAEARRQSRTPKEMVTTTVRGLMEWATANRNLFLFFEELRIRAHSDPELRPILDEIIHTHEAAAEIYRVWVAQGQVRDIEWPIASALIVGPAYDYLRKCGHMSDHSVAIDMLVENAWNSVIRDTN</sequence>
<proteinExistence type="predicted"/>
<evidence type="ECO:0000256" key="2">
    <source>
        <dbReference type="ARBA" id="ARBA00023125"/>
    </source>
</evidence>
<protein>
    <submittedName>
        <fullName evidence="6">HTH-type transcriptional repressor AcnR</fullName>
    </submittedName>
</protein>
<dbReference type="InterPro" id="IPR036271">
    <property type="entry name" value="Tet_transcr_reg_TetR-rel_C_sf"/>
</dbReference>
<organism evidence="6 7">
    <name type="scientific">Maritalea myrionectae</name>
    <dbReference type="NCBI Taxonomy" id="454601"/>
    <lineage>
        <taxon>Bacteria</taxon>
        <taxon>Pseudomonadati</taxon>
        <taxon>Pseudomonadota</taxon>
        <taxon>Alphaproteobacteria</taxon>
        <taxon>Hyphomicrobiales</taxon>
        <taxon>Devosiaceae</taxon>
        <taxon>Maritalea</taxon>
    </lineage>
</organism>
<keyword evidence="6" id="KW-0614">Plasmid</keyword>
<dbReference type="InterPro" id="IPR050109">
    <property type="entry name" value="HTH-type_TetR-like_transc_reg"/>
</dbReference>
<feature type="DNA-binding region" description="H-T-H motif" evidence="4">
    <location>
        <begin position="25"/>
        <end position="44"/>
    </location>
</feature>
<dbReference type="PRINTS" id="PR00455">
    <property type="entry name" value="HTHTETR"/>
</dbReference>
<keyword evidence="1" id="KW-0805">Transcription regulation</keyword>
<dbReference type="InterPro" id="IPR009057">
    <property type="entry name" value="Homeodomain-like_sf"/>
</dbReference>
<evidence type="ECO:0000256" key="4">
    <source>
        <dbReference type="PROSITE-ProRule" id="PRU00335"/>
    </source>
</evidence>
<reference evidence="6 7" key="1">
    <citation type="submission" date="2017-05" db="EMBL/GenBank/DDBJ databases">
        <title>Genome Analysis of Maritalea myrionectae HL2708#5.</title>
        <authorList>
            <consortium name="Cotde Inc.-PKNU"/>
            <person name="Jang D."/>
            <person name="Oh H.-M."/>
        </authorList>
    </citation>
    <scope>NUCLEOTIDE SEQUENCE [LARGE SCALE GENOMIC DNA]</scope>
    <source>
        <strain evidence="6 7">HL2708#5</strain>
        <plasmid evidence="7">phl2708x3</plasmid>
    </source>
</reference>
<dbReference type="PROSITE" id="PS50977">
    <property type="entry name" value="HTH_TETR_2"/>
    <property type="match status" value="1"/>
</dbReference>
<name>A0A2R4MIZ6_9HYPH</name>
<dbReference type="KEGG" id="mmyr:MXMO3_03430"/>
<dbReference type="InterPro" id="IPR023772">
    <property type="entry name" value="DNA-bd_HTH_TetR-type_CS"/>
</dbReference>
<feature type="domain" description="HTH tetR-type" evidence="5">
    <location>
        <begin position="2"/>
        <end position="62"/>
    </location>
</feature>
<dbReference type="Proteomes" id="UP000258927">
    <property type="component" value="Plasmid pHL2708X3"/>
</dbReference>
<dbReference type="InterPro" id="IPR001647">
    <property type="entry name" value="HTH_TetR"/>
</dbReference>
<dbReference type="GO" id="GO:0000976">
    <property type="term" value="F:transcription cis-regulatory region binding"/>
    <property type="evidence" value="ECO:0007669"/>
    <property type="project" value="TreeGrafter"/>
</dbReference>